<reference evidence="7 8" key="1">
    <citation type="journal article" date="2017" name="Genome Biol.">
        <title>New reference genome sequences of hot pepper reveal the massive evolution of plant disease-resistance genes by retroduplication.</title>
        <authorList>
            <person name="Kim S."/>
            <person name="Park J."/>
            <person name="Yeom S.I."/>
            <person name="Kim Y.M."/>
            <person name="Seo E."/>
            <person name="Kim K.T."/>
            <person name="Kim M.S."/>
            <person name="Lee J.M."/>
            <person name="Cheong K."/>
            <person name="Shin H.S."/>
            <person name="Kim S.B."/>
            <person name="Han K."/>
            <person name="Lee J."/>
            <person name="Park M."/>
            <person name="Lee H.A."/>
            <person name="Lee H.Y."/>
            <person name="Lee Y."/>
            <person name="Oh S."/>
            <person name="Lee J.H."/>
            <person name="Choi E."/>
            <person name="Choi E."/>
            <person name="Lee S.E."/>
            <person name="Jeon J."/>
            <person name="Kim H."/>
            <person name="Choi G."/>
            <person name="Song H."/>
            <person name="Lee J."/>
            <person name="Lee S.C."/>
            <person name="Kwon J.K."/>
            <person name="Lee H.Y."/>
            <person name="Koo N."/>
            <person name="Hong Y."/>
            <person name="Kim R.W."/>
            <person name="Kang W.H."/>
            <person name="Huh J.H."/>
            <person name="Kang B.C."/>
            <person name="Yang T.J."/>
            <person name="Lee Y.H."/>
            <person name="Bennetzen J.L."/>
            <person name="Choi D."/>
        </authorList>
    </citation>
    <scope>NUCLEOTIDE SEQUENCE [LARGE SCALE GENOMIC DNA]</scope>
    <source>
        <strain evidence="8">cv. PBC81</strain>
    </source>
</reference>
<name>A0A2G2VEM3_CAPBA</name>
<dbReference type="PANTHER" id="PTHR43735">
    <property type="entry name" value="APOPTOSIS-INDUCING FACTOR 1"/>
    <property type="match status" value="1"/>
</dbReference>
<feature type="domain" description="FAD/NAD(P)-binding" evidence="6">
    <location>
        <begin position="30"/>
        <end position="294"/>
    </location>
</feature>
<dbReference type="Proteomes" id="UP000224567">
    <property type="component" value="Unassembled WGS sequence"/>
</dbReference>
<dbReference type="PRINTS" id="PR00368">
    <property type="entry name" value="FADPNR"/>
</dbReference>
<accession>A0A2G2VEM3</accession>
<dbReference type="FunFam" id="3.50.50.100:FF:000006">
    <property type="entry name" value="apoptosis-inducing factor 2"/>
    <property type="match status" value="1"/>
</dbReference>
<keyword evidence="8" id="KW-1185">Reference proteome</keyword>
<dbReference type="SUPFAM" id="SSF51905">
    <property type="entry name" value="FAD/NAD(P)-binding domain"/>
    <property type="match status" value="1"/>
</dbReference>
<dbReference type="AlphaFoldDB" id="A0A2G2VEM3"/>
<organism evidence="7 8">
    <name type="scientific">Capsicum baccatum</name>
    <name type="common">Peruvian pepper</name>
    <dbReference type="NCBI Taxonomy" id="33114"/>
    <lineage>
        <taxon>Eukaryota</taxon>
        <taxon>Viridiplantae</taxon>
        <taxon>Streptophyta</taxon>
        <taxon>Embryophyta</taxon>
        <taxon>Tracheophyta</taxon>
        <taxon>Spermatophyta</taxon>
        <taxon>Magnoliopsida</taxon>
        <taxon>eudicotyledons</taxon>
        <taxon>Gunneridae</taxon>
        <taxon>Pentapetalae</taxon>
        <taxon>asterids</taxon>
        <taxon>lamiids</taxon>
        <taxon>Solanales</taxon>
        <taxon>Solanaceae</taxon>
        <taxon>Solanoideae</taxon>
        <taxon>Capsiceae</taxon>
        <taxon>Capsicum</taxon>
    </lineage>
</organism>
<dbReference type="GO" id="GO:0004174">
    <property type="term" value="F:electron-transferring-flavoprotein dehydrogenase activity"/>
    <property type="evidence" value="ECO:0007669"/>
    <property type="project" value="TreeGrafter"/>
</dbReference>
<dbReference type="Pfam" id="PF07992">
    <property type="entry name" value="Pyr_redox_2"/>
    <property type="match status" value="1"/>
</dbReference>
<evidence type="ECO:0000259" key="6">
    <source>
        <dbReference type="Pfam" id="PF07992"/>
    </source>
</evidence>
<reference evidence="8" key="2">
    <citation type="journal article" date="2017" name="J. Anim. Genet.">
        <title>Multiple reference genome sequences of hot pepper reveal the massive evolution of plant disease resistance genes by retroduplication.</title>
        <authorList>
            <person name="Kim S."/>
            <person name="Park J."/>
            <person name="Yeom S.-I."/>
            <person name="Kim Y.-M."/>
            <person name="Seo E."/>
            <person name="Kim K.-T."/>
            <person name="Kim M.-S."/>
            <person name="Lee J.M."/>
            <person name="Cheong K."/>
            <person name="Shin H.-S."/>
            <person name="Kim S.-B."/>
            <person name="Han K."/>
            <person name="Lee J."/>
            <person name="Park M."/>
            <person name="Lee H.-A."/>
            <person name="Lee H.-Y."/>
            <person name="Lee Y."/>
            <person name="Oh S."/>
            <person name="Lee J.H."/>
            <person name="Choi E."/>
            <person name="Choi E."/>
            <person name="Lee S.E."/>
            <person name="Jeon J."/>
            <person name="Kim H."/>
            <person name="Choi G."/>
            <person name="Song H."/>
            <person name="Lee J."/>
            <person name="Lee S.-C."/>
            <person name="Kwon J.-K."/>
            <person name="Lee H.-Y."/>
            <person name="Koo N."/>
            <person name="Hong Y."/>
            <person name="Kim R.W."/>
            <person name="Kang W.-H."/>
            <person name="Huh J.H."/>
            <person name="Kang B.-C."/>
            <person name="Yang T.-J."/>
            <person name="Lee Y.-H."/>
            <person name="Bennetzen J.L."/>
            <person name="Choi D."/>
        </authorList>
    </citation>
    <scope>NUCLEOTIDE SEQUENCE [LARGE SCALE GENOMIC DNA]</scope>
    <source>
        <strain evidence="8">cv. PBC81</strain>
    </source>
</reference>
<comment type="caution">
    <text evidence="7">The sequence shown here is derived from an EMBL/GenBank/DDBJ whole genome shotgun (WGS) entry which is preliminary data.</text>
</comment>
<keyword evidence="3" id="KW-0274">FAD</keyword>
<evidence type="ECO:0000313" key="7">
    <source>
        <dbReference type="EMBL" id="PHT31440.1"/>
    </source>
</evidence>
<keyword evidence="2" id="KW-0285">Flavoprotein</keyword>
<dbReference type="Gene3D" id="3.50.50.100">
    <property type="match status" value="1"/>
</dbReference>
<dbReference type="GO" id="GO:0005737">
    <property type="term" value="C:cytoplasm"/>
    <property type="evidence" value="ECO:0007669"/>
    <property type="project" value="TreeGrafter"/>
</dbReference>
<dbReference type="InterPro" id="IPR036188">
    <property type="entry name" value="FAD/NAD-bd_sf"/>
</dbReference>
<comment type="similarity">
    <text evidence="1">Belongs to the FAD-dependent oxidoreductase family.</text>
</comment>
<keyword evidence="4" id="KW-0560">Oxidoreductase</keyword>
<gene>
    <name evidence="7" type="ORF">CQW23_27777</name>
</gene>
<dbReference type="GO" id="GO:0050660">
    <property type="term" value="F:flavin adenine dinucleotide binding"/>
    <property type="evidence" value="ECO:0007669"/>
    <property type="project" value="TreeGrafter"/>
</dbReference>
<dbReference type="InterPro" id="IPR023753">
    <property type="entry name" value="FAD/NAD-binding_dom"/>
</dbReference>
<dbReference type="OrthoDB" id="202203at2759"/>
<evidence type="ECO:0000256" key="4">
    <source>
        <dbReference type="ARBA" id="ARBA00023002"/>
    </source>
</evidence>
<dbReference type="STRING" id="33114.A0A2G2VEM3"/>
<sequence length="380" mass="41182">MLDATLFCVYKKAIPSSVLPAKTYWAEKKNVVVTGGGVAGSLVAKSLQNEANVYLIDQKEYFEITWASLRSMVEPEFAERSVISHSEYLPHAKIVTSAAVNITDTDVFTAQGSRIRYDYLVVATGHTQNSARTKTEKISQYQIEYEKIKSAKSILIVRGGPTGVELAAEIVVDFPDKKVTLVHRGSRVLEFIGESASGKTLNWLTSNKVEVILGQSVDLNSSSDGVYRTSGGETIVADCHFICIGKSVGSSWLKETILKDSLDTQGRLMVDSNLRVKGHNNIFGIGDITDIPELKQGYLAQSHAKIAAKNIALLTKGAKDEKLAIYKPATKALAIVSLGRKKAVAQFPCFSIAGRVPGMIKSGDLFVGNTRKGLGLQPNV</sequence>
<evidence type="ECO:0000256" key="2">
    <source>
        <dbReference type="ARBA" id="ARBA00022630"/>
    </source>
</evidence>
<dbReference type="PANTHER" id="PTHR43735:SF3">
    <property type="entry name" value="FERROPTOSIS SUPPRESSOR PROTEIN 1"/>
    <property type="match status" value="1"/>
</dbReference>
<evidence type="ECO:0000256" key="5">
    <source>
        <dbReference type="ARBA" id="ARBA00057036"/>
    </source>
</evidence>
<evidence type="ECO:0000256" key="1">
    <source>
        <dbReference type="ARBA" id="ARBA00006442"/>
    </source>
</evidence>
<protein>
    <recommendedName>
        <fullName evidence="6">FAD/NAD(P)-binding domain-containing protein</fullName>
    </recommendedName>
</protein>
<comment type="function">
    <text evidence="5">Putative FAD-dependent oxidoreductase.</text>
</comment>
<evidence type="ECO:0000313" key="8">
    <source>
        <dbReference type="Proteomes" id="UP000224567"/>
    </source>
</evidence>
<proteinExistence type="inferred from homology"/>
<evidence type="ECO:0000256" key="3">
    <source>
        <dbReference type="ARBA" id="ARBA00022827"/>
    </source>
</evidence>
<dbReference type="EMBL" id="MLFT02000012">
    <property type="protein sequence ID" value="PHT31440.1"/>
    <property type="molecule type" value="Genomic_DNA"/>
</dbReference>